<dbReference type="OrthoDB" id="2153847at2759"/>
<dbReference type="EMBL" id="PXOG01000275">
    <property type="protein sequence ID" value="RGP63209.1"/>
    <property type="molecule type" value="Genomic_DNA"/>
</dbReference>
<dbReference type="STRING" id="694270.A0A395RTT2"/>
<organism evidence="3 4">
    <name type="scientific">Fusarium longipes</name>
    <dbReference type="NCBI Taxonomy" id="694270"/>
    <lineage>
        <taxon>Eukaryota</taxon>
        <taxon>Fungi</taxon>
        <taxon>Dikarya</taxon>
        <taxon>Ascomycota</taxon>
        <taxon>Pezizomycotina</taxon>
        <taxon>Sordariomycetes</taxon>
        <taxon>Hypocreomycetidae</taxon>
        <taxon>Hypocreales</taxon>
        <taxon>Nectriaceae</taxon>
        <taxon>Fusarium</taxon>
    </lineage>
</organism>
<keyword evidence="4" id="KW-1185">Reference proteome</keyword>
<evidence type="ECO:0000313" key="4">
    <source>
        <dbReference type="Proteomes" id="UP000266234"/>
    </source>
</evidence>
<accession>A0A395RTT2</accession>
<name>A0A395RTT2_9HYPO</name>
<feature type="chain" id="PRO_5017470521" evidence="2">
    <location>
        <begin position="22"/>
        <end position="335"/>
    </location>
</feature>
<evidence type="ECO:0000256" key="2">
    <source>
        <dbReference type="SAM" id="SignalP"/>
    </source>
</evidence>
<protein>
    <submittedName>
        <fullName evidence="3">Uncharacterized protein</fullName>
    </submittedName>
</protein>
<proteinExistence type="predicted"/>
<evidence type="ECO:0000256" key="1">
    <source>
        <dbReference type="SAM" id="MobiDB-lite"/>
    </source>
</evidence>
<reference evidence="3 4" key="1">
    <citation type="journal article" date="2018" name="PLoS Pathog.">
        <title>Evolution of structural diversity of trichothecenes, a family of toxins produced by plant pathogenic and entomopathogenic fungi.</title>
        <authorList>
            <person name="Proctor R.H."/>
            <person name="McCormick S.P."/>
            <person name="Kim H.S."/>
            <person name="Cardoza R.E."/>
            <person name="Stanley A.M."/>
            <person name="Lindo L."/>
            <person name="Kelly A."/>
            <person name="Brown D.W."/>
            <person name="Lee T."/>
            <person name="Vaughan M.M."/>
            <person name="Alexander N.J."/>
            <person name="Busman M."/>
            <person name="Gutierrez S."/>
        </authorList>
    </citation>
    <scope>NUCLEOTIDE SEQUENCE [LARGE SCALE GENOMIC DNA]</scope>
    <source>
        <strain evidence="3 4">NRRL 20695</strain>
    </source>
</reference>
<dbReference type="Proteomes" id="UP000266234">
    <property type="component" value="Unassembled WGS sequence"/>
</dbReference>
<feature type="region of interest" description="Disordered" evidence="1">
    <location>
        <begin position="120"/>
        <end position="147"/>
    </location>
</feature>
<comment type="caution">
    <text evidence="3">The sequence shown here is derived from an EMBL/GenBank/DDBJ whole genome shotgun (WGS) entry which is preliminary data.</text>
</comment>
<sequence>MAKYALVFVLGLLAQVHSGNAAVIRRATPDYGRCSEPTVLYVHDQDGMLGYAYRPANNEDFPHGADANIQASTDLICSNLQNQCQAPAETVELCQAAAEAAKSKEGQDAATTFNLAITASSSNSSAPDDNAPSGDSGDSGDSEQPSLNMQFSSESVSMEGHIDPVWWFNEYILADGEPALCDETPRRMPNDHYIAFSCEGADSRIVPMMRDALNSFVQSTMYNETSDDRPFKQGIGYCDVIACDPPKYTLFPQSVHIATALHIPGSGSALSGNLRYTISKTTDNNCGICGYLTTSGGLASTIAGISQIVLDTAQLIGPGISVATAAVGFGCMSTC</sequence>
<feature type="compositionally biased region" description="Low complexity" evidence="1">
    <location>
        <begin position="120"/>
        <end position="136"/>
    </location>
</feature>
<gene>
    <name evidence="3" type="ORF">FLONG3_9964</name>
</gene>
<evidence type="ECO:0000313" key="3">
    <source>
        <dbReference type="EMBL" id="RGP63209.1"/>
    </source>
</evidence>
<dbReference type="AlphaFoldDB" id="A0A395RTT2"/>
<keyword evidence="2" id="KW-0732">Signal</keyword>
<feature type="signal peptide" evidence="2">
    <location>
        <begin position="1"/>
        <end position="21"/>
    </location>
</feature>